<accession>A0A8J7J001</accession>
<dbReference type="GO" id="GO:0046872">
    <property type="term" value="F:metal ion binding"/>
    <property type="evidence" value="ECO:0007669"/>
    <property type="project" value="UniProtKB-KW"/>
</dbReference>
<dbReference type="InterPro" id="IPR055156">
    <property type="entry name" value="HutF-like_N"/>
</dbReference>
<dbReference type="Pfam" id="PF22429">
    <property type="entry name" value="HutF_N"/>
    <property type="match status" value="1"/>
</dbReference>
<comment type="cofactor">
    <cofactor evidence="1">
        <name>Zn(2+)</name>
        <dbReference type="ChEBI" id="CHEBI:29105"/>
    </cofactor>
</comment>
<dbReference type="SUPFAM" id="SSF51556">
    <property type="entry name" value="Metallo-dependent hydrolases"/>
    <property type="match status" value="1"/>
</dbReference>
<dbReference type="GO" id="GO:0019239">
    <property type="term" value="F:deaminase activity"/>
    <property type="evidence" value="ECO:0007669"/>
    <property type="project" value="TreeGrafter"/>
</dbReference>
<dbReference type="Gene3D" id="2.30.40.10">
    <property type="entry name" value="Urease, subunit C, domain 1"/>
    <property type="match status" value="1"/>
</dbReference>
<dbReference type="NCBIfam" id="NF006684">
    <property type="entry name" value="PRK09229.1-5"/>
    <property type="match status" value="1"/>
</dbReference>
<evidence type="ECO:0000313" key="8">
    <source>
        <dbReference type="Proteomes" id="UP000619079"/>
    </source>
</evidence>
<dbReference type="Gene3D" id="3.20.20.140">
    <property type="entry name" value="Metal-dependent hydrolases"/>
    <property type="match status" value="1"/>
</dbReference>
<evidence type="ECO:0000256" key="1">
    <source>
        <dbReference type="ARBA" id="ARBA00001947"/>
    </source>
</evidence>
<evidence type="ECO:0000256" key="3">
    <source>
        <dbReference type="ARBA" id="ARBA00022801"/>
    </source>
</evidence>
<keyword evidence="4" id="KW-0862">Zinc</keyword>
<dbReference type="NCBIfam" id="TIGR02022">
    <property type="entry name" value="hutF"/>
    <property type="match status" value="1"/>
</dbReference>
<name>A0A8J7J001_9RHOB</name>
<evidence type="ECO:0000259" key="6">
    <source>
        <dbReference type="Pfam" id="PF22429"/>
    </source>
</evidence>
<dbReference type="PANTHER" id="PTHR11271">
    <property type="entry name" value="GUANINE DEAMINASE"/>
    <property type="match status" value="1"/>
</dbReference>
<dbReference type="EC" id="3.5.3.13" evidence="7"/>
<keyword evidence="2" id="KW-0479">Metal-binding</keyword>
<keyword evidence="3 7" id="KW-0378">Hydrolase</keyword>
<evidence type="ECO:0000256" key="4">
    <source>
        <dbReference type="ARBA" id="ARBA00022833"/>
    </source>
</evidence>
<dbReference type="InterPro" id="IPR051607">
    <property type="entry name" value="Metallo-dep_hydrolases"/>
</dbReference>
<keyword evidence="8" id="KW-1185">Reference proteome</keyword>
<feature type="domain" description="Amidohydrolase-related" evidence="5">
    <location>
        <begin position="57"/>
        <end position="436"/>
    </location>
</feature>
<dbReference type="EMBL" id="JAELVR010000002">
    <property type="protein sequence ID" value="MBJ6370600.1"/>
    <property type="molecule type" value="Genomic_DNA"/>
</dbReference>
<protein>
    <submittedName>
        <fullName evidence="7">Formimidoylglutamate deiminase</fullName>
        <ecNumber evidence="7">3.5.3.13</ecNumber>
    </submittedName>
</protein>
<dbReference type="PANTHER" id="PTHR11271:SF48">
    <property type="entry name" value="AMIDOHYDROLASE-RELATED DOMAIN-CONTAINING PROTEIN"/>
    <property type="match status" value="1"/>
</dbReference>
<evidence type="ECO:0000259" key="5">
    <source>
        <dbReference type="Pfam" id="PF01979"/>
    </source>
</evidence>
<comment type="caution">
    <text evidence="7">The sequence shown here is derived from an EMBL/GenBank/DDBJ whole genome shotgun (WGS) entry which is preliminary data.</text>
</comment>
<organism evidence="7 8">
    <name type="scientific">Sedimentitalea arenosa</name>
    <dbReference type="NCBI Taxonomy" id="2798803"/>
    <lineage>
        <taxon>Bacteria</taxon>
        <taxon>Pseudomonadati</taxon>
        <taxon>Pseudomonadota</taxon>
        <taxon>Alphaproteobacteria</taxon>
        <taxon>Rhodobacterales</taxon>
        <taxon>Paracoccaceae</taxon>
        <taxon>Sedimentitalea</taxon>
    </lineage>
</organism>
<evidence type="ECO:0000313" key="7">
    <source>
        <dbReference type="EMBL" id="MBJ6370600.1"/>
    </source>
</evidence>
<dbReference type="GO" id="GO:0005829">
    <property type="term" value="C:cytosol"/>
    <property type="evidence" value="ECO:0007669"/>
    <property type="project" value="TreeGrafter"/>
</dbReference>
<feature type="domain" description="Formimidoylglutamate deiminase N-terminal" evidence="6">
    <location>
        <begin position="13"/>
        <end position="54"/>
    </location>
</feature>
<dbReference type="Pfam" id="PF01979">
    <property type="entry name" value="Amidohydro_1"/>
    <property type="match status" value="1"/>
</dbReference>
<dbReference type="GO" id="GO:0050416">
    <property type="term" value="F:formimidoylglutamate deiminase activity"/>
    <property type="evidence" value="ECO:0007669"/>
    <property type="project" value="UniProtKB-EC"/>
</dbReference>
<dbReference type="InterPro" id="IPR011059">
    <property type="entry name" value="Metal-dep_hydrolase_composite"/>
</dbReference>
<reference evidence="7" key="1">
    <citation type="submission" date="2020-12" db="EMBL/GenBank/DDBJ databases">
        <title>Sedimentitalea sp. nov., isolated from sand in Incheon.</title>
        <authorList>
            <person name="Kim W."/>
        </authorList>
    </citation>
    <scope>NUCLEOTIDE SEQUENCE</scope>
    <source>
        <strain evidence="7">CAU 1593</strain>
    </source>
</reference>
<dbReference type="AlphaFoldDB" id="A0A8J7J001"/>
<gene>
    <name evidence="7" type="ORF">JF290_03585</name>
</gene>
<dbReference type="InterPro" id="IPR032466">
    <property type="entry name" value="Metal_Hydrolase"/>
</dbReference>
<proteinExistence type="predicted"/>
<dbReference type="InterPro" id="IPR006680">
    <property type="entry name" value="Amidohydro-rel"/>
</dbReference>
<dbReference type="SUPFAM" id="SSF51338">
    <property type="entry name" value="Composite domain of metallo-dependent hydrolases"/>
    <property type="match status" value="1"/>
</dbReference>
<sequence length="465" mass="50911">MSIHKIINRENSTVIHARQALLSTGWVSDVRLSILDGRIVEICPDADPEPSDVRVDTVLPALGNLHSHAFQRAMAGMTEHRRAGRDSFWTWRDLMYRFLDRLMPHQVEAIATQVQVEMLEAGYASVGEFHYVHHQPGGAPYDDIAELSTRIFAAAARTGMGLTHLPVLYTYGDAGKSDLENGQLRFGNDVDGFMRLFDAASATLSSLPEDARIGIAPHSLRATAPEDLTRLLAAHCQGPIHMHVAEQPKEVRDIEAWLGARPVEWLLGNHDVNDRWCLIHATHMTDKETRSLAASGAVAGLCPITEANLGDGPFNGPDYLAAGGRFGIGSDSNVNICLAEELRTLEYSQRLRDMRRNVMIPGEGSVGAFLYAEAARGGAQALARDAGVIEAGKLADLVAIDSTNRALCALSRAQLLDGLVFATKNDVVTDVWSAGRHMVREGRHIRRDEIFKDYRAALNELTTGI</sequence>
<evidence type="ECO:0000256" key="2">
    <source>
        <dbReference type="ARBA" id="ARBA00022723"/>
    </source>
</evidence>
<dbReference type="Proteomes" id="UP000619079">
    <property type="component" value="Unassembled WGS sequence"/>
</dbReference>
<dbReference type="RefSeq" id="WP_199023597.1">
    <property type="nucleotide sequence ID" value="NZ_JAELVR010000002.1"/>
</dbReference>
<dbReference type="InterPro" id="IPR010252">
    <property type="entry name" value="HutF"/>
</dbReference>